<keyword evidence="2" id="KW-1185">Reference proteome</keyword>
<organism evidence="1 2">
    <name type="scientific">Caligus rogercresseyi</name>
    <name type="common">Sea louse</name>
    <dbReference type="NCBI Taxonomy" id="217165"/>
    <lineage>
        <taxon>Eukaryota</taxon>
        <taxon>Metazoa</taxon>
        <taxon>Ecdysozoa</taxon>
        <taxon>Arthropoda</taxon>
        <taxon>Crustacea</taxon>
        <taxon>Multicrustacea</taxon>
        <taxon>Hexanauplia</taxon>
        <taxon>Copepoda</taxon>
        <taxon>Siphonostomatoida</taxon>
        <taxon>Caligidae</taxon>
        <taxon>Caligus</taxon>
    </lineage>
</organism>
<proteinExistence type="predicted"/>
<dbReference type="Proteomes" id="UP000595437">
    <property type="component" value="Chromosome 18"/>
</dbReference>
<name>A0A7T8GP44_CALRO</name>
<accession>A0A7T8GP44</accession>
<reference evidence="2" key="1">
    <citation type="submission" date="2021-01" db="EMBL/GenBank/DDBJ databases">
        <title>Caligus Genome Assembly.</title>
        <authorList>
            <person name="Gallardo-Escarate C."/>
        </authorList>
    </citation>
    <scope>NUCLEOTIDE SEQUENCE [LARGE SCALE GENOMIC DNA]</scope>
</reference>
<protein>
    <submittedName>
        <fullName evidence="1">Zinc finger protein 420like</fullName>
    </submittedName>
</protein>
<feature type="non-terminal residue" evidence="1">
    <location>
        <position position="131"/>
    </location>
</feature>
<evidence type="ECO:0000313" key="2">
    <source>
        <dbReference type="Proteomes" id="UP000595437"/>
    </source>
</evidence>
<feature type="non-terminal residue" evidence="1">
    <location>
        <position position="1"/>
    </location>
</feature>
<dbReference type="EMBL" id="CP045907">
    <property type="protein sequence ID" value="QQP35118.1"/>
    <property type="molecule type" value="Genomic_DNA"/>
</dbReference>
<evidence type="ECO:0000313" key="1">
    <source>
        <dbReference type="EMBL" id="QQP35118.1"/>
    </source>
</evidence>
<gene>
    <name evidence="1" type="ORF">FKW44_023254</name>
</gene>
<dbReference type="AlphaFoldDB" id="A0A7T8GP44"/>
<sequence length="131" mass="14967">VRLAVKFLRSNKPYLITSTSSTTTTPSSVRAAVATTVWKRTILGRRGTARERMERKNWESLGKGRACPSTRKISPPHFSAAFAHSSLGVPRSWLNMCRTGRRKIPRIPWSSFCQRKKRKAPWIPFNSLRNQ</sequence>